<dbReference type="InParanoid" id="A0A482XQ83"/>
<evidence type="ECO:0000256" key="3">
    <source>
        <dbReference type="PROSITE-ProRule" id="PRU00221"/>
    </source>
</evidence>
<proteinExistence type="predicted"/>
<keyword evidence="1 3" id="KW-0853">WD repeat</keyword>
<comment type="caution">
    <text evidence="4">The sequence shown here is derived from an EMBL/GenBank/DDBJ whole genome shotgun (WGS) entry which is preliminary data.</text>
</comment>
<reference evidence="4 5" key="1">
    <citation type="journal article" date="2017" name="Gigascience">
        <title>Genome sequence of the small brown planthopper, Laodelphax striatellus.</title>
        <authorList>
            <person name="Zhu J."/>
            <person name="Jiang F."/>
            <person name="Wang X."/>
            <person name="Yang P."/>
            <person name="Bao Y."/>
            <person name="Zhao W."/>
            <person name="Wang W."/>
            <person name="Lu H."/>
            <person name="Wang Q."/>
            <person name="Cui N."/>
            <person name="Li J."/>
            <person name="Chen X."/>
            <person name="Luo L."/>
            <person name="Yu J."/>
            <person name="Kang L."/>
            <person name="Cui F."/>
        </authorList>
    </citation>
    <scope>NUCLEOTIDE SEQUENCE [LARGE SCALE GENOMIC DNA]</scope>
    <source>
        <strain evidence="4">Lst14</strain>
    </source>
</reference>
<evidence type="ECO:0000256" key="1">
    <source>
        <dbReference type="ARBA" id="ARBA00022574"/>
    </source>
</evidence>
<dbReference type="Proteomes" id="UP000291343">
    <property type="component" value="Unassembled WGS sequence"/>
</dbReference>
<dbReference type="InterPro" id="IPR019775">
    <property type="entry name" value="WD40_repeat_CS"/>
</dbReference>
<dbReference type="InterPro" id="IPR015943">
    <property type="entry name" value="WD40/YVTN_repeat-like_dom_sf"/>
</dbReference>
<dbReference type="InterPro" id="IPR001680">
    <property type="entry name" value="WD40_rpt"/>
</dbReference>
<keyword evidence="2" id="KW-0677">Repeat</keyword>
<evidence type="ECO:0000256" key="2">
    <source>
        <dbReference type="ARBA" id="ARBA00022737"/>
    </source>
</evidence>
<dbReference type="Gene3D" id="2.130.10.10">
    <property type="entry name" value="YVTN repeat-like/Quinoprotein amine dehydrogenase"/>
    <property type="match status" value="1"/>
</dbReference>
<dbReference type="EMBL" id="QKKF02004039">
    <property type="protein sequence ID" value="RZF47568.1"/>
    <property type="molecule type" value="Genomic_DNA"/>
</dbReference>
<evidence type="ECO:0000313" key="4">
    <source>
        <dbReference type="EMBL" id="RZF47568.1"/>
    </source>
</evidence>
<dbReference type="SUPFAM" id="SSF50978">
    <property type="entry name" value="WD40 repeat-like"/>
    <property type="match status" value="1"/>
</dbReference>
<dbReference type="SMR" id="A0A482XQ83"/>
<dbReference type="PROSITE" id="PS00678">
    <property type="entry name" value="WD_REPEATS_1"/>
    <property type="match status" value="1"/>
</dbReference>
<name>A0A482XQ83_LAOST</name>
<gene>
    <name evidence="4" type="ORF">LSTR_LSTR016557</name>
</gene>
<dbReference type="Pfam" id="PF00400">
    <property type="entry name" value="WD40"/>
    <property type="match status" value="1"/>
</dbReference>
<dbReference type="AlphaFoldDB" id="A0A482XQ83"/>
<dbReference type="OrthoDB" id="1932312at2759"/>
<sequence length="78" mass="8574">MTNGIVGFDWSVANDLLVSCSQDGTICLWNVAAKSRLRSVKDPSGAEVLACLFHPSNNNIVIVSFLQKNRHFPTKIVE</sequence>
<organism evidence="4 5">
    <name type="scientific">Laodelphax striatellus</name>
    <name type="common">Small brown planthopper</name>
    <name type="synonym">Delphax striatella</name>
    <dbReference type="NCBI Taxonomy" id="195883"/>
    <lineage>
        <taxon>Eukaryota</taxon>
        <taxon>Metazoa</taxon>
        <taxon>Ecdysozoa</taxon>
        <taxon>Arthropoda</taxon>
        <taxon>Hexapoda</taxon>
        <taxon>Insecta</taxon>
        <taxon>Pterygota</taxon>
        <taxon>Neoptera</taxon>
        <taxon>Paraneoptera</taxon>
        <taxon>Hemiptera</taxon>
        <taxon>Auchenorrhyncha</taxon>
        <taxon>Fulgoroidea</taxon>
        <taxon>Delphacidae</taxon>
        <taxon>Criomorphinae</taxon>
        <taxon>Laodelphax</taxon>
    </lineage>
</organism>
<feature type="repeat" description="WD" evidence="3">
    <location>
        <begin position="1"/>
        <end position="39"/>
    </location>
</feature>
<dbReference type="PROSITE" id="PS50082">
    <property type="entry name" value="WD_REPEATS_2"/>
    <property type="match status" value="1"/>
</dbReference>
<evidence type="ECO:0000313" key="5">
    <source>
        <dbReference type="Proteomes" id="UP000291343"/>
    </source>
</evidence>
<protein>
    <submittedName>
        <fullName evidence="4">Uncharacterized protein</fullName>
    </submittedName>
</protein>
<dbReference type="STRING" id="195883.A0A482XQ83"/>
<accession>A0A482XQ83</accession>
<keyword evidence="5" id="KW-1185">Reference proteome</keyword>
<dbReference type="InterPro" id="IPR036322">
    <property type="entry name" value="WD40_repeat_dom_sf"/>
</dbReference>